<reference evidence="9" key="1">
    <citation type="submission" date="2016-10" db="EMBL/GenBank/DDBJ databases">
        <authorList>
            <person name="Varghese N."/>
        </authorList>
    </citation>
    <scope>NUCLEOTIDE SEQUENCE [LARGE SCALE GENOMIC DNA]</scope>
    <source>
        <strain evidence="9">DSM 45096 / BCRC 16803 / CGMCC 4.1857 / CIP 109030 / JCM 12277 / KCTC 19219 / NBRC 100920 / 33214</strain>
    </source>
</reference>
<name>A0A1H7NPC0_STRJI</name>
<evidence type="ECO:0000256" key="3">
    <source>
        <dbReference type="ARBA" id="ARBA00022801"/>
    </source>
</evidence>
<comment type="similarity">
    <text evidence="2 5">Belongs to the Nudix hydrolase family.</text>
</comment>
<dbReference type="InterPro" id="IPR000086">
    <property type="entry name" value="NUDIX_hydrolase_dom"/>
</dbReference>
<keyword evidence="9" id="KW-1185">Reference proteome</keyword>
<dbReference type="PROSITE" id="PS51462">
    <property type="entry name" value="NUDIX"/>
    <property type="match status" value="1"/>
</dbReference>
<dbReference type="OrthoDB" id="4247482at2"/>
<dbReference type="Gene3D" id="3.90.79.10">
    <property type="entry name" value="Nucleoside Triphosphate Pyrophosphohydrolase"/>
    <property type="match status" value="1"/>
</dbReference>
<evidence type="ECO:0000256" key="1">
    <source>
        <dbReference type="ARBA" id="ARBA00001946"/>
    </source>
</evidence>
<evidence type="ECO:0000256" key="5">
    <source>
        <dbReference type="RuleBase" id="RU003476"/>
    </source>
</evidence>
<evidence type="ECO:0000313" key="9">
    <source>
        <dbReference type="Proteomes" id="UP000183015"/>
    </source>
</evidence>
<keyword evidence="3 5" id="KW-0378">Hydrolase</keyword>
<dbReference type="GO" id="GO:0016787">
    <property type="term" value="F:hydrolase activity"/>
    <property type="evidence" value="ECO:0007669"/>
    <property type="project" value="UniProtKB-KW"/>
</dbReference>
<feature type="domain" description="Nudix hydrolase" evidence="7">
    <location>
        <begin position="35"/>
        <end position="167"/>
    </location>
</feature>
<evidence type="ECO:0000256" key="2">
    <source>
        <dbReference type="ARBA" id="ARBA00005582"/>
    </source>
</evidence>
<dbReference type="Pfam" id="PF00293">
    <property type="entry name" value="NUDIX"/>
    <property type="match status" value="1"/>
</dbReference>
<feature type="compositionally biased region" description="Low complexity" evidence="6">
    <location>
        <begin position="1"/>
        <end position="11"/>
    </location>
</feature>
<dbReference type="PROSITE" id="PS00893">
    <property type="entry name" value="NUDIX_BOX"/>
    <property type="match status" value="1"/>
</dbReference>
<protein>
    <submittedName>
        <fullName evidence="8">ADP-ribose pyrophosphatase YjhB, NUDIX family</fullName>
    </submittedName>
</protein>
<dbReference type="SUPFAM" id="SSF55811">
    <property type="entry name" value="Nudix"/>
    <property type="match status" value="1"/>
</dbReference>
<dbReference type="EMBL" id="FOAZ01000007">
    <property type="protein sequence ID" value="SEL25390.1"/>
    <property type="molecule type" value="Genomic_DNA"/>
</dbReference>
<sequence>MTTPQQPQQPQHPRHSGHSRHPTPTGPRRRGNVDDLVLTAAGVLARDRQGRCLLVEITYDRHYPFAVPGGGTEPGETPRTTAARELSEEVGLDLRLGQLACVDYVLGRDRPPVIAYLYRTENPLTDGDLERIRVQPSEISGWSLRTVPECADLLPPRLGRRVTASLTAADRGTGPLALVAGRPYDPAATASVLIAAERARTTPRSVPPDGVVLPMDRATYLATRPRAHCHAEVLLTRPDGRLWLSTASGRPRLPGGPVPVHQELPQQAAARIVRLHQPLTLRAVDWVIHPEGPQAPPTLVHLFSLSTASSPAGPGLWVHAEQAGDSLPSPDGQRVRSALARGGFTELVDGLAPGEGSG</sequence>
<evidence type="ECO:0000256" key="6">
    <source>
        <dbReference type="SAM" id="MobiDB-lite"/>
    </source>
</evidence>
<evidence type="ECO:0000313" key="8">
    <source>
        <dbReference type="EMBL" id="SEL25390.1"/>
    </source>
</evidence>
<dbReference type="STRING" id="235985.SAMN05414137_10715"/>
<dbReference type="AlphaFoldDB" id="A0A1H7NPC0"/>
<dbReference type="PANTHER" id="PTHR43046">
    <property type="entry name" value="GDP-MANNOSE MANNOSYL HYDROLASE"/>
    <property type="match status" value="1"/>
</dbReference>
<dbReference type="PRINTS" id="PR00502">
    <property type="entry name" value="NUDIXFAMILY"/>
</dbReference>
<organism evidence="8 9">
    <name type="scientific">Streptacidiphilus jiangxiensis</name>
    <dbReference type="NCBI Taxonomy" id="235985"/>
    <lineage>
        <taxon>Bacteria</taxon>
        <taxon>Bacillati</taxon>
        <taxon>Actinomycetota</taxon>
        <taxon>Actinomycetes</taxon>
        <taxon>Kitasatosporales</taxon>
        <taxon>Streptomycetaceae</taxon>
        <taxon>Streptacidiphilus</taxon>
    </lineage>
</organism>
<dbReference type="InterPro" id="IPR020084">
    <property type="entry name" value="NUDIX_hydrolase_CS"/>
</dbReference>
<dbReference type="PANTHER" id="PTHR43046:SF12">
    <property type="entry name" value="GDP-MANNOSE MANNOSYL HYDROLASE"/>
    <property type="match status" value="1"/>
</dbReference>
<dbReference type="Proteomes" id="UP000183015">
    <property type="component" value="Unassembled WGS sequence"/>
</dbReference>
<dbReference type="InterPro" id="IPR015797">
    <property type="entry name" value="NUDIX_hydrolase-like_dom_sf"/>
</dbReference>
<dbReference type="eggNOG" id="COG1051">
    <property type="taxonomic scope" value="Bacteria"/>
</dbReference>
<keyword evidence="4" id="KW-0460">Magnesium</keyword>
<feature type="compositionally biased region" description="Basic residues" evidence="6">
    <location>
        <begin position="12"/>
        <end position="21"/>
    </location>
</feature>
<evidence type="ECO:0000259" key="7">
    <source>
        <dbReference type="PROSITE" id="PS51462"/>
    </source>
</evidence>
<dbReference type="InterPro" id="IPR020476">
    <property type="entry name" value="Nudix_hydrolase"/>
</dbReference>
<evidence type="ECO:0000256" key="4">
    <source>
        <dbReference type="ARBA" id="ARBA00022842"/>
    </source>
</evidence>
<feature type="region of interest" description="Disordered" evidence="6">
    <location>
        <begin position="1"/>
        <end position="33"/>
    </location>
</feature>
<gene>
    <name evidence="8" type="ORF">SAMN05414137_10715</name>
</gene>
<accession>A0A1H7NPC0</accession>
<dbReference type="RefSeq" id="WP_075003910.1">
    <property type="nucleotide sequence ID" value="NZ_BBPN01000008.1"/>
</dbReference>
<proteinExistence type="inferred from homology"/>
<comment type="cofactor">
    <cofactor evidence="1">
        <name>Mg(2+)</name>
        <dbReference type="ChEBI" id="CHEBI:18420"/>
    </cofactor>
</comment>